<dbReference type="HAMAP" id="MF_01385">
    <property type="entry name" value="UreF"/>
    <property type="match status" value="1"/>
</dbReference>
<evidence type="ECO:0000256" key="1">
    <source>
        <dbReference type="ARBA" id="ARBA00022988"/>
    </source>
</evidence>
<dbReference type="OrthoDB" id="9776417at2"/>
<dbReference type="AlphaFoldDB" id="A0A0K2G9Z2"/>
<comment type="similarity">
    <text evidence="3">Belongs to the UreF family.</text>
</comment>
<evidence type="ECO:0000313" key="5">
    <source>
        <dbReference type="Proteomes" id="UP000069205"/>
    </source>
</evidence>
<proteinExistence type="inferred from homology"/>
<dbReference type="Pfam" id="PF01730">
    <property type="entry name" value="UreF"/>
    <property type="match status" value="1"/>
</dbReference>
<gene>
    <name evidence="3" type="primary">ureF</name>
    <name evidence="4" type="ORF">NITMOv2_1261</name>
</gene>
<comment type="subunit">
    <text evidence="3">UreD, UreF and UreG form a complex that acts as a GTP-hydrolysis-dependent molecular chaperone, activating the urease apoprotein by helping to assemble the nickel containing metallocenter of UreC. The UreE protein probably delivers the nickel.</text>
</comment>
<keyword evidence="5" id="KW-1185">Reference proteome</keyword>
<evidence type="ECO:0000256" key="3">
    <source>
        <dbReference type="HAMAP-Rule" id="MF_01385"/>
    </source>
</evidence>
<organism evidence="4 5">
    <name type="scientific">Nitrospira moscoviensis</name>
    <dbReference type="NCBI Taxonomy" id="42253"/>
    <lineage>
        <taxon>Bacteria</taxon>
        <taxon>Pseudomonadati</taxon>
        <taxon>Nitrospirota</taxon>
        <taxon>Nitrospiria</taxon>
        <taxon>Nitrospirales</taxon>
        <taxon>Nitrospiraceae</taxon>
        <taxon>Nitrospira</taxon>
    </lineage>
</organism>
<dbReference type="PANTHER" id="PTHR33620:SF1">
    <property type="entry name" value="UREASE ACCESSORY PROTEIN F"/>
    <property type="match status" value="1"/>
</dbReference>
<dbReference type="InterPro" id="IPR002639">
    <property type="entry name" value="UreF"/>
</dbReference>
<dbReference type="PANTHER" id="PTHR33620">
    <property type="entry name" value="UREASE ACCESSORY PROTEIN F"/>
    <property type="match status" value="1"/>
</dbReference>
<dbReference type="STRING" id="42253.NITMOv2_1261"/>
<protein>
    <recommendedName>
        <fullName evidence="3">Urease accessory protein UreF</fullName>
    </recommendedName>
</protein>
<dbReference type="RefSeq" id="WP_053378982.1">
    <property type="nucleotide sequence ID" value="NZ_CP011801.1"/>
</dbReference>
<dbReference type="PIRSF" id="PIRSF009467">
    <property type="entry name" value="Ureas_acces_UreF"/>
    <property type="match status" value="1"/>
</dbReference>
<name>A0A0K2G9Z2_NITMO</name>
<reference evidence="4 5" key="1">
    <citation type="journal article" date="2015" name="Proc. Natl. Acad. Sci. U.S.A.">
        <title>Expanded metabolic versatility of ubiquitous nitrite-oxidizing bacteria from the genus Nitrospira.</title>
        <authorList>
            <person name="Koch H."/>
            <person name="Lucker S."/>
            <person name="Albertsen M."/>
            <person name="Kitzinger K."/>
            <person name="Herbold C."/>
            <person name="Spieck E."/>
            <person name="Nielsen P.H."/>
            <person name="Wagner M."/>
            <person name="Daims H."/>
        </authorList>
    </citation>
    <scope>NUCLEOTIDE SEQUENCE [LARGE SCALE GENOMIC DNA]</scope>
    <source>
        <strain evidence="4 5">NSP M-1</strain>
    </source>
</reference>
<dbReference type="PATRIC" id="fig|42253.5.peg.1241"/>
<evidence type="ECO:0000256" key="2">
    <source>
        <dbReference type="ARBA" id="ARBA00023186"/>
    </source>
</evidence>
<accession>A0A0K2G9Z2</accession>
<dbReference type="Gene3D" id="1.10.4190.10">
    <property type="entry name" value="Urease accessory protein UreF"/>
    <property type="match status" value="1"/>
</dbReference>
<evidence type="ECO:0000313" key="4">
    <source>
        <dbReference type="EMBL" id="ALA57689.1"/>
    </source>
</evidence>
<comment type="subcellular location">
    <subcellularLocation>
        <location evidence="3">Cytoplasm</location>
    </subcellularLocation>
</comment>
<keyword evidence="2 3" id="KW-0143">Chaperone</keyword>
<dbReference type="GO" id="GO:0016151">
    <property type="term" value="F:nickel cation binding"/>
    <property type="evidence" value="ECO:0007669"/>
    <property type="project" value="UniProtKB-UniRule"/>
</dbReference>
<keyword evidence="3" id="KW-0963">Cytoplasm</keyword>
<sequence>MNALSLLRGLRFVDSFFPSGGYAFSSGLEAAVYGGLVKNAEDLSRFVFESLTTGIGEREAVAAGVAHDAFVSGRLETALKADRELDAMKLSCEGRTASRQMGRQVIRVAAGQSEPPPLLADYQALVESEKTPGHMAVALGLALASAGWSKEDSIAAFLYQAATGYVAAAMKLLPIGQREGQGLIESWLPAIGRVSKQAAPQRVFRSWSPVQDIYAMRHSRLESRLFRS</sequence>
<dbReference type="KEGG" id="nmv:NITMOv2_1261"/>
<dbReference type="GO" id="GO:0005737">
    <property type="term" value="C:cytoplasm"/>
    <property type="evidence" value="ECO:0007669"/>
    <property type="project" value="UniProtKB-SubCell"/>
</dbReference>
<keyword evidence="1 3" id="KW-0996">Nickel insertion</keyword>
<dbReference type="InterPro" id="IPR038277">
    <property type="entry name" value="UreF_sf"/>
</dbReference>
<dbReference type="EMBL" id="CP011801">
    <property type="protein sequence ID" value="ALA57689.1"/>
    <property type="molecule type" value="Genomic_DNA"/>
</dbReference>
<dbReference type="Proteomes" id="UP000069205">
    <property type="component" value="Chromosome"/>
</dbReference>
<comment type="function">
    <text evidence="3">Required for maturation of urease via the functional incorporation of the urease nickel metallocenter.</text>
</comment>